<evidence type="ECO:0000313" key="2">
    <source>
        <dbReference type="EMBL" id="QAY62442.1"/>
    </source>
</evidence>
<feature type="transmembrane region" description="Helical" evidence="1">
    <location>
        <begin position="60"/>
        <end position="78"/>
    </location>
</feature>
<dbReference type="KEGG" id="xyl:ET495_03315"/>
<keyword evidence="1" id="KW-0472">Membrane</keyword>
<keyword evidence="3" id="KW-1185">Reference proteome</keyword>
<evidence type="ECO:0000313" key="3">
    <source>
        <dbReference type="Proteomes" id="UP000291758"/>
    </source>
</evidence>
<dbReference type="Pfam" id="PF10823">
    <property type="entry name" value="DUF2568"/>
    <property type="match status" value="1"/>
</dbReference>
<dbReference type="Proteomes" id="UP000291758">
    <property type="component" value="Chromosome"/>
</dbReference>
<accession>A0A4P6EIV9</accession>
<proteinExistence type="predicted"/>
<reference evidence="2 3" key="1">
    <citation type="submission" date="2019-01" db="EMBL/GenBank/DDBJ databases">
        <title>Genome sequencing of strain 2JSPR-7.</title>
        <authorList>
            <person name="Heo J."/>
            <person name="Kim S.-J."/>
            <person name="Kim J.-S."/>
            <person name="Hong S.-B."/>
            <person name="Kwon S.-W."/>
        </authorList>
    </citation>
    <scope>NUCLEOTIDE SEQUENCE [LARGE SCALE GENOMIC DNA]</scope>
    <source>
        <strain evidence="2 3">2JSPR-7</strain>
    </source>
</reference>
<sequence>MLVRFALELALLAGVAWCAWAAARGYWWRWPALGLAPVAVGVAWGAWLSPRAPHRPAEPARVVIEVLLFGGVGGWLWWHGHPWLGVALAGTWALDRAVIERSSSRPV</sequence>
<dbReference type="EMBL" id="CP035495">
    <property type="protein sequence ID" value="QAY62442.1"/>
    <property type="molecule type" value="Genomic_DNA"/>
</dbReference>
<dbReference type="InterPro" id="IPR021214">
    <property type="entry name" value="DUF2568"/>
</dbReference>
<gene>
    <name evidence="2" type="ORF">ET495_03315</name>
</gene>
<keyword evidence="1" id="KW-1133">Transmembrane helix</keyword>
<protein>
    <submittedName>
        <fullName evidence="2">DUF2568 domain-containing protein</fullName>
    </submittedName>
</protein>
<dbReference type="AlphaFoldDB" id="A0A4P6EIV9"/>
<name>A0A4P6EIV9_9MICO</name>
<evidence type="ECO:0000256" key="1">
    <source>
        <dbReference type="SAM" id="Phobius"/>
    </source>
</evidence>
<feature type="transmembrane region" description="Helical" evidence="1">
    <location>
        <begin position="31"/>
        <end position="48"/>
    </location>
</feature>
<keyword evidence="1" id="KW-0812">Transmembrane</keyword>
<organism evidence="2 3">
    <name type="scientific">Xylanimonas allomyrinae</name>
    <dbReference type="NCBI Taxonomy" id="2509459"/>
    <lineage>
        <taxon>Bacteria</taxon>
        <taxon>Bacillati</taxon>
        <taxon>Actinomycetota</taxon>
        <taxon>Actinomycetes</taxon>
        <taxon>Micrococcales</taxon>
        <taxon>Promicromonosporaceae</taxon>
        <taxon>Xylanimonas</taxon>
    </lineage>
</organism>